<evidence type="ECO:0000256" key="1">
    <source>
        <dbReference type="SAM" id="MobiDB-lite"/>
    </source>
</evidence>
<evidence type="ECO:0008006" key="4">
    <source>
        <dbReference type="Google" id="ProtNLM"/>
    </source>
</evidence>
<gene>
    <name evidence="2" type="ORF">IPN02_12160</name>
</gene>
<dbReference type="Gene3D" id="3.40.1350.10">
    <property type="match status" value="1"/>
</dbReference>
<reference evidence="2 3" key="1">
    <citation type="submission" date="2020-10" db="EMBL/GenBank/DDBJ databases">
        <title>Connecting structure to function with the recovery of over 1000 high-quality activated sludge metagenome-assembled genomes encoding full-length rRNA genes using long-read sequencing.</title>
        <authorList>
            <person name="Singleton C.M."/>
            <person name="Petriglieri F."/>
            <person name="Kristensen J.M."/>
            <person name="Kirkegaard R.H."/>
            <person name="Michaelsen T.Y."/>
            <person name="Andersen M.H."/>
            <person name="Karst S.M."/>
            <person name="Dueholm M.S."/>
            <person name="Nielsen P.H."/>
            <person name="Albertsen M."/>
        </authorList>
    </citation>
    <scope>NUCLEOTIDE SEQUENCE [LARGE SCALE GENOMIC DNA]</scope>
    <source>
        <strain evidence="2">Lyne_18-Q3-R50-59_MAXAC.006</strain>
    </source>
</reference>
<organism evidence="2 3">
    <name type="scientific">Candidatus Neomicrothrix subdominans</name>
    <dbReference type="NCBI Taxonomy" id="2954438"/>
    <lineage>
        <taxon>Bacteria</taxon>
        <taxon>Bacillati</taxon>
        <taxon>Actinomycetota</taxon>
        <taxon>Acidimicrobiia</taxon>
        <taxon>Acidimicrobiales</taxon>
        <taxon>Microthrixaceae</taxon>
        <taxon>Candidatus Neomicrothrix</taxon>
    </lineage>
</organism>
<dbReference type="GO" id="GO:0003676">
    <property type="term" value="F:nucleic acid binding"/>
    <property type="evidence" value="ECO:0007669"/>
    <property type="project" value="InterPro"/>
</dbReference>
<dbReference type="Proteomes" id="UP000727993">
    <property type="component" value="Unassembled WGS sequence"/>
</dbReference>
<sequence length="270" mass="29575">MVEPRHLSKVPLREPGLPSGISNTPTDRLVIHSTHEYELIEYWGQLASRARPALLVWSFPRTNMVVLTRLSRGNQLNEDRKLLVRRAGSAWAEPESSAYENEAHLQEILAADPSQIPGVDAAPLTAIELPTAGGFVDVCVVGRNGSITVVECKLASNSERRRMVIGQVIDYAAAIWLDGADAFLASWERCAGKDLAVELDAEALEALRASITEGRIDLCLAVDKIDSDLRRLVEYLNQVTAPEVRVTSCHAPVERDRGCASCMGPLVRGR</sequence>
<proteinExistence type="predicted"/>
<name>A0A936NEJ9_9ACTN</name>
<evidence type="ECO:0000313" key="3">
    <source>
        <dbReference type="Proteomes" id="UP000727993"/>
    </source>
</evidence>
<protein>
    <recommendedName>
        <fullName evidence="4">DUF91 domain-containing protein</fullName>
    </recommendedName>
</protein>
<comment type="caution">
    <text evidence="2">The sequence shown here is derived from an EMBL/GenBank/DDBJ whole genome shotgun (WGS) entry which is preliminary data.</text>
</comment>
<evidence type="ECO:0000313" key="2">
    <source>
        <dbReference type="EMBL" id="MBK9297562.1"/>
    </source>
</evidence>
<feature type="region of interest" description="Disordered" evidence="1">
    <location>
        <begin position="1"/>
        <end position="21"/>
    </location>
</feature>
<dbReference type="InterPro" id="IPR011856">
    <property type="entry name" value="tRNA_endonuc-like_dom_sf"/>
</dbReference>
<accession>A0A936NEJ9</accession>
<dbReference type="EMBL" id="JADJZA010000007">
    <property type="protein sequence ID" value="MBK9297562.1"/>
    <property type="molecule type" value="Genomic_DNA"/>
</dbReference>
<dbReference type="AlphaFoldDB" id="A0A936NEJ9"/>